<dbReference type="InterPro" id="IPR038031">
    <property type="entry name" value="Tp47_mid_C_dom"/>
</dbReference>
<dbReference type="InterPro" id="IPR036154">
    <property type="entry name" value="Tp47_N_sf"/>
</dbReference>
<sequence length="1308" mass="140750">MCGKCTCLISKIFFDYKLENTNLIINIFIKEAFMKKKEMKTKVMAVAMSATMAASICPAVPAMAVTKDQVAKDGTYTKTAHVTRTEDDDEDEWNEYDVRVALTVKDGKFSDIVVTPENGYESGNDSYFNKAYSKSKGIKSKLAGQSATEDTINSWDTVSTATRSSDAIKKAALEAIQSAPEASTAATVDTAALEASITKAKALKESDYTAETWNTLKTALASAETALAEKKSQDTVDAAKKNLDSAIDNLKAAVKEEYKYVYAGLSWAEYWAAEGVQAAGDSSSSSELDTKGESDKGAFDVVTRPTVNHGLHRGSYQCAATIEAENGKSYEVSYWTDSKKAVLTDGKTITFDRGAITEEDGTTTKMTKYDVTGLKYVPVKVAAEDYEAFCKAYKVVENGGELAGGFAENKLQSYKGLKAKVTANTNGLKTATKNADGTFSFSAKETGTESGIEGQELKTAPTAEEAGLTVKEAKGSYGEFLRVDLTGNYGALGANMQSVKWTYYGDDSTYTNAKATYGTKFAADNWMHKSMGIQLGLTKSLRCTLPEGTDGTGYWTITISALGYKDVTYNFQAKDENIVKDAKEEISTTNLEAAIKKAESLTESDYTADSWAAMQTELQEAKDEIKTPHTQATVDEATSHLNAAIDALVKAEKKETYVLMNIPYAAFYKSETTNNDVDVDVFTSATKNKTRTTGLAGGSYHENADGSQIDGITFAVKVDPSVDLTKYKEVKDTDKVDITVTNRGQTSTTTLEGKDTLFENETYAYYSLTEAPANYKEVSMDKDGKLVFSEVKGQKAEALTGVTAELLTQSSYGDYQLNLDGLPEDKITSSNVNAVVVKTTDGTAYGMRHLENIWRGNELAWSTGYTESVHGCPTSSAHYASMMGKTIDSIEYYTTNGLYTIDVNDLYVPVKFAKTEDAVKVADADISAGKTAIELNLRDDFDPEYTVEGLNVKVEGNVLTFKADSSINPGKYTLTVKDKNGKYADLKTTFILSTTDMPATYDADNKKLTVAENSNEEAFNTYIGNITSVNVNGTDYAASGRGSVKIIDKDGTLVTDAAPFKDAAAGTEFQITVTSTGYTTPLTFTYKVPGETPAPSEVDITKLAAAIEKAEGLNESDYTKDSWKALQSELTKAKSALEAKESQDTVDKAADSLNKAIDALEAATPDEPTKEVSTDALEKAMKAAGALNESDYTADSWKALQSALAEADTALKEKKDQDTVDKATEKLNKAISALVKKDAGQKVNDTNGTTGTSGKSGKTGSTSNTKSGKAAKTGDPSSMFAWLGLAVTSLGAGIGGFSLKRKKREDEE</sequence>
<dbReference type="GO" id="GO:0016020">
    <property type="term" value="C:membrane"/>
    <property type="evidence" value="ECO:0007669"/>
    <property type="project" value="InterPro"/>
</dbReference>
<feature type="domain" description="Penicillin-binding protein Tp47" evidence="4">
    <location>
        <begin position="256"/>
        <end position="414"/>
    </location>
</feature>
<proteinExistence type="predicted"/>
<accession>A6BJ85</accession>
<gene>
    <name evidence="5" type="ORF">DORLON_02380</name>
</gene>
<dbReference type="GO" id="GO:0010181">
    <property type="term" value="F:FMN binding"/>
    <property type="evidence" value="ECO:0007669"/>
    <property type="project" value="InterPro"/>
</dbReference>
<evidence type="ECO:0000259" key="4">
    <source>
        <dbReference type="Pfam" id="PF14889"/>
    </source>
</evidence>
<dbReference type="EMBL" id="AAXB02000015">
    <property type="protein sequence ID" value="EDM62282.1"/>
    <property type="molecule type" value="Genomic_DNA"/>
</dbReference>
<evidence type="ECO:0000256" key="1">
    <source>
        <dbReference type="SAM" id="MobiDB-lite"/>
    </source>
</evidence>
<feature type="domain" description="Penicillin-binding protein Tp47" evidence="3">
    <location>
        <begin position="423"/>
        <end position="580"/>
    </location>
</feature>
<dbReference type="InterPro" id="IPR029221">
    <property type="entry name" value="PBP-Tp47_A"/>
</dbReference>
<keyword evidence="2" id="KW-0812">Transmembrane</keyword>
<dbReference type="Proteomes" id="UP000004016">
    <property type="component" value="Unassembled WGS sequence"/>
</dbReference>
<dbReference type="InterPro" id="IPR038698">
    <property type="entry name" value="PBP_Tp47_domC_sf"/>
</dbReference>
<keyword evidence="2" id="KW-1133">Transmembrane helix</keyword>
<dbReference type="InterPro" id="IPR029218">
    <property type="entry name" value="PBP-Tp47_dom_C"/>
</dbReference>
<dbReference type="SUPFAM" id="SSF82220">
    <property type="entry name" value="Tp47 lipoprotein, N-terminal domain"/>
    <property type="match status" value="1"/>
</dbReference>
<dbReference type="Pfam" id="PF14888">
    <property type="entry name" value="PBP-Tp47_c"/>
    <property type="match status" value="1"/>
</dbReference>
<dbReference type="Gene3D" id="2.60.40.1300">
    <property type="entry name" value="Penicillin-binding protein Tp47, domain C"/>
    <property type="match status" value="1"/>
</dbReference>
<dbReference type="SUPFAM" id="SSF81986">
    <property type="entry name" value="Tp47 lipoprotein, middle and C-terminal domains"/>
    <property type="match status" value="1"/>
</dbReference>
<comment type="caution">
    <text evidence="5">The sequence shown here is derived from an EMBL/GenBank/DDBJ whole genome shotgun (WGS) entry which is preliminary data.</text>
</comment>
<dbReference type="Pfam" id="PF07554">
    <property type="entry name" value="FIVAR"/>
    <property type="match status" value="4"/>
</dbReference>
<feature type="region of interest" description="Disordered" evidence="1">
    <location>
        <begin position="1241"/>
        <end position="1275"/>
    </location>
</feature>
<feature type="transmembrane region" description="Helical" evidence="2">
    <location>
        <begin position="43"/>
        <end position="64"/>
    </location>
</feature>
<evidence type="ECO:0000259" key="3">
    <source>
        <dbReference type="Pfam" id="PF14888"/>
    </source>
</evidence>
<dbReference type="NCBIfam" id="TIGR01167">
    <property type="entry name" value="LPXTG_anchor"/>
    <property type="match status" value="1"/>
</dbReference>
<name>A6BJ85_9FIRM</name>
<keyword evidence="2" id="KW-0472">Membrane</keyword>
<feature type="transmembrane region" description="Helical" evidence="2">
    <location>
        <begin position="1279"/>
        <end position="1299"/>
    </location>
</feature>
<organism evidence="5 6">
    <name type="scientific">Dorea longicatena DSM 13814</name>
    <dbReference type="NCBI Taxonomy" id="411462"/>
    <lineage>
        <taxon>Bacteria</taxon>
        <taxon>Bacillati</taxon>
        <taxon>Bacillota</taxon>
        <taxon>Clostridia</taxon>
        <taxon>Lachnospirales</taxon>
        <taxon>Lachnospiraceae</taxon>
        <taxon>Dorea</taxon>
    </lineage>
</organism>
<dbReference type="eggNOG" id="COG1196">
    <property type="taxonomic scope" value="Bacteria"/>
</dbReference>
<dbReference type="Pfam" id="PF14889">
    <property type="entry name" value="PBP-Tp47_a"/>
    <property type="match status" value="1"/>
</dbReference>
<dbReference type="Gene3D" id="1.20.1270.90">
    <property type="entry name" value="AF1782-like"/>
    <property type="match status" value="4"/>
</dbReference>
<reference evidence="5 6" key="1">
    <citation type="submission" date="2007-03" db="EMBL/GenBank/DDBJ databases">
        <authorList>
            <person name="Fulton L."/>
            <person name="Clifton S."/>
            <person name="Fulton B."/>
            <person name="Xu J."/>
            <person name="Minx P."/>
            <person name="Pepin K.H."/>
            <person name="Johnson M."/>
            <person name="Thiruvilangam P."/>
            <person name="Bhonagiri V."/>
            <person name="Nash W.E."/>
            <person name="Mardis E.R."/>
            <person name="Wilson R.K."/>
        </authorList>
    </citation>
    <scope>NUCLEOTIDE SEQUENCE [LARGE SCALE GENOMIC DNA]</scope>
    <source>
        <strain evidence="5 6">DSM 13814</strain>
    </source>
</reference>
<evidence type="ECO:0000256" key="2">
    <source>
        <dbReference type="SAM" id="Phobius"/>
    </source>
</evidence>
<evidence type="ECO:0000313" key="6">
    <source>
        <dbReference type="Proteomes" id="UP000004016"/>
    </source>
</evidence>
<dbReference type="HOGENOM" id="CLU_002917_0_0_9"/>
<evidence type="ECO:0000313" key="5">
    <source>
        <dbReference type="EMBL" id="EDM62282.1"/>
    </source>
</evidence>
<protein>
    <submittedName>
        <fullName evidence="5">LPXTG-motif cell wall anchor domain protein</fullName>
    </submittedName>
</protein>
<reference evidence="5 6" key="2">
    <citation type="submission" date="2007-04" db="EMBL/GenBank/DDBJ databases">
        <title>Draft genome sequence of Dorea longicatena (DSM 13814).</title>
        <authorList>
            <person name="Sudarsanam P."/>
            <person name="Ley R."/>
            <person name="Guruge J."/>
            <person name="Turnbaugh P.J."/>
            <person name="Mahowald M."/>
            <person name="Liep D."/>
            <person name="Gordon J."/>
        </authorList>
    </citation>
    <scope>NUCLEOTIDE SEQUENCE [LARGE SCALE GENOMIC DNA]</scope>
    <source>
        <strain evidence="5 6">DSM 13814</strain>
    </source>
</reference>
<feature type="compositionally biased region" description="Low complexity" evidence="1">
    <location>
        <begin position="1246"/>
        <end position="1268"/>
    </location>
</feature>